<dbReference type="InterPro" id="IPR006311">
    <property type="entry name" value="TAT_signal"/>
</dbReference>
<dbReference type="HOGENOM" id="CLU_531858_0_0_7"/>
<proteinExistence type="predicted"/>
<dbReference type="OrthoDB" id="5482671at2"/>
<organism evidence="1 2">
    <name type="scientific">Haliangium ochraceum (strain DSM 14365 / JCM 11303 / SMP-2)</name>
    <dbReference type="NCBI Taxonomy" id="502025"/>
    <lineage>
        <taxon>Bacteria</taxon>
        <taxon>Pseudomonadati</taxon>
        <taxon>Myxococcota</taxon>
        <taxon>Polyangia</taxon>
        <taxon>Haliangiales</taxon>
        <taxon>Kofleriaceae</taxon>
        <taxon>Haliangium</taxon>
    </lineage>
</organism>
<evidence type="ECO:0000313" key="2">
    <source>
        <dbReference type="Proteomes" id="UP000001880"/>
    </source>
</evidence>
<dbReference type="STRING" id="502025.Hoch_5420"/>
<dbReference type="eggNOG" id="ENOG503194K">
    <property type="taxonomic scope" value="Bacteria"/>
</dbReference>
<protein>
    <recommendedName>
        <fullName evidence="3">DUF1501 domain-containing protein</fullName>
    </recommendedName>
</protein>
<reference evidence="1 2" key="1">
    <citation type="journal article" date="2010" name="Stand. Genomic Sci.">
        <title>Complete genome sequence of Haliangium ochraceum type strain (SMP-2).</title>
        <authorList>
            <consortium name="US DOE Joint Genome Institute (JGI-PGF)"/>
            <person name="Ivanova N."/>
            <person name="Daum C."/>
            <person name="Lang E."/>
            <person name="Abt B."/>
            <person name="Kopitz M."/>
            <person name="Saunders E."/>
            <person name="Lapidus A."/>
            <person name="Lucas S."/>
            <person name="Glavina Del Rio T."/>
            <person name="Nolan M."/>
            <person name="Tice H."/>
            <person name="Copeland A."/>
            <person name="Cheng J.F."/>
            <person name="Chen F."/>
            <person name="Bruce D."/>
            <person name="Goodwin L."/>
            <person name="Pitluck S."/>
            <person name="Mavromatis K."/>
            <person name="Pati A."/>
            <person name="Mikhailova N."/>
            <person name="Chen A."/>
            <person name="Palaniappan K."/>
            <person name="Land M."/>
            <person name="Hauser L."/>
            <person name="Chang Y.J."/>
            <person name="Jeffries C.D."/>
            <person name="Detter J.C."/>
            <person name="Brettin T."/>
            <person name="Rohde M."/>
            <person name="Goker M."/>
            <person name="Bristow J."/>
            <person name="Markowitz V."/>
            <person name="Eisen J.A."/>
            <person name="Hugenholtz P."/>
            <person name="Kyrpides N.C."/>
            <person name="Klenk H.P."/>
        </authorList>
    </citation>
    <scope>NUCLEOTIDE SEQUENCE [LARGE SCALE GENOMIC DNA]</scope>
    <source>
        <strain evidence="2">DSM 14365 / CIP 107738 / JCM 11303 / AJ 13395 / SMP-2</strain>
    </source>
</reference>
<dbReference type="EMBL" id="CP001804">
    <property type="protein sequence ID" value="ACY17904.1"/>
    <property type="molecule type" value="Genomic_DNA"/>
</dbReference>
<gene>
    <name evidence="1" type="ordered locus">Hoch_5420</name>
</gene>
<sequence length="512" mass="54848">MTQRKWSRREILRGMSLASAAVAGSTLLRPRRSAHAQSQNADDKRRFLIVLCASGGASMIDAMLALRESEVSAAAGASAAATLNCFPDSLVQNIDDSPFRAVDLQSNTLASINMPFSANQSNFVRKHKDDMMVATWTRTSVNHGIGQRRSVTGNEAWKGRTMQEIAALSFGQDLTLPNVHLVTGSACTERGNDSSLPANCFGETIPNPALWPLALDGAAGITHPVDPGLLARARALRDTKLEPNAAFHQAFGHGPALSHWRDLRGPRQQAIENADLIRKLMLFTDEELPLSAHGLNSSPDAQLVRERFPAFANDPLHAQAALSFLLLKHGVSSAVTMGVGFDAVFDGDVELGGGALPEGSIKNPPIAFDFSHQGHRSSQAFMWDRMLGVADSLIDLLKSQEYGNGESFWDRSLIYLASDFGRSKLRPSNAEDFGSGHDLNNGVLVLSPMARGNTVLGGVDPATGLTYGFDPRTGAPEPGRNMSEAEIFAGVIQALGVDTSGSGLPDMPAMRR</sequence>
<evidence type="ECO:0000313" key="1">
    <source>
        <dbReference type="EMBL" id="ACY17904.1"/>
    </source>
</evidence>
<evidence type="ECO:0008006" key="3">
    <source>
        <dbReference type="Google" id="ProtNLM"/>
    </source>
</evidence>
<dbReference type="PROSITE" id="PS51318">
    <property type="entry name" value="TAT"/>
    <property type="match status" value="1"/>
</dbReference>
<name>D0LYN8_HALO1</name>
<dbReference type="KEGG" id="hoh:Hoch_5420"/>
<dbReference type="AlphaFoldDB" id="D0LYN8"/>
<keyword evidence="2" id="KW-1185">Reference proteome</keyword>
<accession>D0LYN8</accession>
<dbReference type="Proteomes" id="UP000001880">
    <property type="component" value="Chromosome"/>
</dbReference>
<dbReference type="RefSeq" id="WP_012830496.1">
    <property type="nucleotide sequence ID" value="NC_013440.1"/>
</dbReference>